<dbReference type="AlphaFoldDB" id="A0A101I2C1"/>
<keyword evidence="6" id="KW-0689">Ribosomal protein</keyword>
<keyword evidence="2" id="KW-0963">Cytoplasm</keyword>
<gene>
    <name evidence="6" type="ORF">XE03_0751</name>
</gene>
<comment type="similarity">
    <text evidence="1">Belongs to the methyltransferase superfamily. PrmA family.</text>
</comment>
<dbReference type="InterPro" id="IPR004498">
    <property type="entry name" value="Ribosomal_PrmA_MeTrfase"/>
</dbReference>
<dbReference type="PANTHER" id="PTHR43648">
    <property type="entry name" value="ELECTRON TRANSFER FLAVOPROTEIN BETA SUBUNIT LYSINE METHYLTRANSFERASE"/>
    <property type="match status" value="1"/>
</dbReference>
<dbReference type="SUPFAM" id="SSF53335">
    <property type="entry name" value="S-adenosyl-L-methionine-dependent methyltransferases"/>
    <property type="match status" value="1"/>
</dbReference>
<dbReference type="PATRIC" id="fig|1635277.3.peg.1842"/>
<dbReference type="GO" id="GO:0032259">
    <property type="term" value="P:methylation"/>
    <property type="evidence" value="ECO:0007669"/>
    <property type="project" value="UniProtKB-KW"/>
</dbReference>
<dbReference type="GO" id="GO:0008276">
    <property type="term" value="F:protein methyltransferase activity"/>
    <property type="evidence" value="ECO:0007669"/>
    <property type="project" value="InterPro"/>
</dbReference>
<sequence length="279" mass="33115">MKKYFQLVLLYKNKIDEEKIFEISFFNNIKCSFYEDFERGKKYFFIYSDSKEKLYQDLKKFDGLFEVEEKRIETIYEKIYLKRYLKNYKPFKVGSFNIIPYFHREKDYKKGINIILNPGYSFGTGEHPSTKLVLILMKYANFENKTVLDCGIGSGILSIAASKLKAKKVYGFDIDDSTKVSTKENFKLNRVKNIFYKFGDINVLNKNTKYDIILINMLSKEFQTFFKSLKKILKSDGKIIISGIMYEEYNTVEKYFLENGYRIINKKVLGEWLGYVLSF</sequence>
<dbReference type="CDD" id="cd02440">
    <property type="entry name" value="AdoMet_MTases"/>
    <property type="match status" value="1"/>
</dbReference>
<name>A0A101I2C1_UNCT6</name>
<accession>A0A101I2C1</accession>
<dbReference type="EMBL" id="LGGX01000005">
    <property type="protein sequence ID" value="KUK87353.1"/>
    <property type="molecule type" value="Genomic_DNA"/>
</dbReference>
<dbReference type="PIRSF" id="PIRSF000401">
    <property type="entry name" value="RPL11_MTase"/>
    <property type="match status" value="1"/>
</dbReference>
<reference evidence="7" key="1">
    <citation type="journal article" date="2015" name="MBio">
        <title>Genome-Resolved Metagenomic Analysis Reveals Roles for Candidate Phyla and Other Microbial Community Members in Biogeochemical Transformations in Oil Reservoirs.</title>
        <authorList>
            <person name="Hu P."/>
            <person name="Tom L."/>
            <person name="Singh A."/>
            <person name="Thomas B.C."/>
            <person name="Baker B.J."/>
            <person name="Piceno Y.M."/>
            <person name="Andersen G.L."/>
            <person name="Banfield J.F."/>
        </authorList>
    </citation>
    <scope>NUCLEOTIDE SEQUENCE [LARGE SCALE GENOMIC DNA]</scope>
</reference>
<evidence type="ECO:0000256" key="3">
    <source>
        <dbReference type="ARBA" id="ARBA00022603"/>
    </source>
</evidence>
<evidence type="ECO:0000313" key="7">
    <source>
        <dbReference type="Proteomes" id="UP000053467"/>
    </source>
</evidence>
<keyword evidence="3 6" id="KW-0489">Methyltransferase</keyword>
<comment type="caution">
    <text evidence="6">The sequence shown here is derived from an EMBL/GenBank/DDBJ whole genome shotgun (WGS) entry which is preliminary data.</text>
</comment>
<evidence type="ECO:0000256" key="2">
    <source>
        <dbReference type="ARBA" id="ARBA00022490"/>
    </source>
</evidence>
<keyword evidence="6" id="KW-0687">Ribonucleoprotein</keyword>
<keyword evidence="4 6" id="KW-0808">Transferase</keyword>
<keyword evidence="5" id="KW-0949">S-adenosyl-L-methionine</keyword>
<dbReference type="Gene3D" id="3.40.50.150">
    <property type="entry name" value="Vaccinia Virus protein VP39"/>
    <property type="match status" value="1"/>
</dbReference>
<dbReference type="Pfam" id="PF06325">
    <property type="entry name" value="PrmA"/>
    <property type="match status" value="1"/>
</dbReference>
<dbReference type="InterPro" id="IPR050078">
    <property type="entry name" value="Ribosomal_L11_MeTrfase_PrmA"/>
</dbReference>
<dbReference type="Proteomes" id="UP000053467">
    <property type="component" value="Unassembled WGS sequence"/>
</dbReference>
<evidence type="ECO:0000256" key="4">
    <source>
        <dbReference type="ARBA" id="ARBA00022679"/>
    </source>
</evidence>
<evidence type="ECO:0000256" key="5">
    <source>
        <dbReference type="ARBA" id="ARBA00022691"/>
    </source>
</evidence>
<proteinExistence type="inferred from homology"/>
<dbReference type="PANTHER" id="PTHR43648:SF1">
    <property type="entry name" value="ELECTRON TRANSFER FLAVOPROTEIN BETA SUBUNIT LYSINE METHYLTRANSFERASE"/>
    <property type="match status" value="1"/>
</dbReference>
<dbReference type="InterPro" id="IPR029063">
    <property type="entry name" value="SAM-dependent_MTases_sf"/>
</dbReference>
<protein>
    <submittedName>
        <fullName evidence="6">Ribosomal protein L11 methyltransferase</fullName>
    </submittedName>
</protein>
<evidence type="ECO:0000313" key="6">
    <source>
        <dbReference type="EMBL" id="KUK87353.1"/>
    </source>
</evidence>
<organism evidence="6 7">
    <name type="scientific">candidate division TA06 bacterium 34_109</name>
    <dbReference type="NCBI Taxonomy" id="1635277"/>
    <lineage>
        <taxon>Bacteria</taxon>
        <taxon>Bacteria division TA06</taxon>
    </lineage>
</organism>
<evidence type="ECO:0000256" key="1">
    <source>
        <dbReference type="ARBA" id="ARBA00009741"/>
    </source>
</evidence>
<dbReference type="GO" id="GO:0005840">
    <property type="term" value="C:ribosome"/>
    <property type="evidence" value="ECO:0007669"/>
    <property type="project" value="UniProtKB-KW"/>
</dbReference>